<gene>
    <name evidence="1" type="ORF">J4732_06540</name>
</gene>
<evidence type="ECO:0000313" key="1">
    <source>
        <dbReference type="EMBL" id="MBO2006713.1"/>
    </source>
</evidence>
<dbReference type="AlphaFoldDB" id="A0A939NKP2"/>
<dbReference type="EMBL" id="JAGETR010000036">
    <property type="protein sequence ID" value="MBO2006713.1"/>
    <property type="molecule type" value="Genomic_DNA"/>
</dbReference>
<sequence>VMGDKNHELHFSIKKLFTVTVAGAAATRCFQRAGQRRQRVADLAREAPSHSSVSAVAAGLMATDSEPSAIPRSMASCRWPITRAVPFPAHGARFPQIAHLGGKLHRRAGVMAFAAAVVADGLSVIAQQLVAGIAVLIGNNACISAS</sequence>
<proteinExistence type="predicted"/>
<comment type="caution">
    <text evidence="1">The sequence shown here is derived from an EMBL/GenBank/DDBJ whole genome shotgun (WGS) entry which is preliminary data.</text>
</comment>
<organism evidence="1">
    <name type="scientific">Serratia marcescens</name>
    <dbReference type="NCBI Taxonomy" id="615"/>
    <lineage>
        <taxon>Bacteria</taxon>
        <taxon>Pseudomonadati</taxon>
        <taxon>Pseudomonadota</taxon>
        <taxon>Gammaproteobacteria</taxon>
        <taxon>Enterobacterales</taxon>
        <taxon>Yersiniaceae</taxon>
        <taxon>Serratia</taxon>
    </lineage>
</organism>
<feature type="non-terminal residue" evidence="1">
    <location>
        <position position="1"/>
    </location>
</feature>
<protein>
    <submittedName>
        <fullName evidence="1">Uncharacterized protein</fullName>
    </submittedName>
</protein>
<accession>A0A939NKP2</accession>
<reference evidence="1" key="1">
    <citation type="submission" date="2021-03" db="EMBL/GenBank/DDBJ databases">
        <title>Molecular epidemiology and mechanisms of colistin and carbapenem resistance in Enterobacteriaceae from clinical isolates, the environment and porcine samples in Pretoria, South Africa.</title>
        <authorList>
            <person name="Bogoshi D."/>
            <person name="Mbelle N.M."/>
            <person name="Naidoo V."/>
            <person name="Osei Sekyere J."/>
        </authorList>
    </citation>
    <scope>NUCLEOTIDE SEQUENCE</scope>
    <source>
        <strain evidence="1">C080</strain>
    </source>
</reference>
<name>A0A939NKP2_SERMA</name>